<evidence type="ECO:0000256" key="1">
    <source>
        <dbReference type="ARBA" id="ARBA00022679"/>
    </source>
</evidence>
<comment type="caution">
    <text evidence="5">The sequence shown here is derived from an EMBL/GenBank/DDBJ whole genome shotgun (WGS) entry which is preliminary data.</text>
</comment>
<feature type="region of interest" description="Disordered" evidence="2">
    <location>
        <begin position="743"/>
        <end position="763"/>
    </location>
</feature>
<dbReference type="InterPro" id="IPR010610">
    <property type="entry name" value="EryCIII-like_C"/>
</dbReference>
<evidence type="ECO:0000313" key="6">
    <source>
        <dbReference type="Proteomes" id="UP000232323"/>
    </source>
</evidence>
<feature type="region of interest" description="Disordered" evidence="2">
    <location>
        <begin position="1"/>
        <end position="49"/>
    </location>
</feature>
<reference evidence="5 6" key="1">
    <citation type="submission" date="2017-08" db="EMBL/GenBank/DDBJ databases">
        <title>Acidophilic green algal genome provides insights into adaptation to an acidic environment.</title>
        <authorList>
            <person name="Hirooka S."/>
            <person name="Hirose Y."/>
            <person name="Kanesaki Y."/>
            <person name="Higuchi S."/>
            <person name="Fujiwara T."/>
            <person name="Onuma R."/>
            <person name="Era A."/>
            <person name="Ohbayashi R."/>
            <person name="Uzuka A."/>
            <person name="Nozaki H."/>
            <person name="Yoshikawa H."/>
            <person name="Miyagishima S.Y."/>
        </authorList>
    </citation>
    <scope>NUCLEOTIDE SEQUENCE [LARGE SCALE GENOMIC DNA]</scope>
    <source>
        <strain evidence="5 6">NIES-2499</strain>
    </source>
</reference>
<evidence type="ECO:0000259" key="3">
    <source>
        <dbReference type="Pfam" id="PF03033"/>
    </source>
</evidence>
<dbReference type="PANTHER" id="PTHR48050:SF13">
    <property type="entry name" value="STEROL 3-BETA-GLUCOSYLTRANSFERASE UGT80A2"/>
    <property type="match status" value="1"/>
</dbReference>
<dbReference type="Pfam" id="PF06722">
    <property type="entry name" value="EryCIII-like_C"/>
    <property type="match status" value="1"/>
</dbReference>
<dbReference type="AlphaFoldDB" id="A0A250XI17"/>
<accession>A0A250XI17</accession>
<proteinExistence type="predicted"/>
<dbReference type="InterPro" id="IPR004276">
    <property type="entry name" value="GlycoTrans_28_N"/>
</dbReference>
<dbReference type="InterPro" id="IPR002213">
    <property type="entry name" value="UDP_glucos_trans"/>
</dbReference>
<dbReference type="Gene3D" id="3.40.50.2000">
    <property type="entry name" value="Glycogen Phosphorylase B"/>
    <property type="match status" value="2"/>
</dbReference>
<keyword evidence="1" id="KW-0808">Transferase</keyword>
<sequence length="849" mass="93502">MSKTDKIGESGITLNNAEQRAGSDEEDISDDEHDRQLDNQPESAENSNTIWQYEEVTGDGGVGLTFNELQDPQANERELNNLYIALNDRVKAVNESDDDEEDTALYSIYDHDALVGEQRYAGVESQPTASGICGGLEALSDVSQQPDMLTDHVLPPSRFHHHRPQVRLPSFRPLSYSENSITSSSKDPPRLPSFRPRMTTQERKMLKLNLSQTIRRELMRGQELGRTGSVAAPEPSTVAALRMAMDNYQLSSLTSEPWSHNPNQALEDPDLAHQLSIRVSSVDGKIKPVNIVMLIVGTRGDVQPFIGIALRLKEYGHRVRIASHKVYRSFVSKFGLEFYPLGGDPKVLSEFVVKHRGMNPGLNLGDAMEQRNQMKLILKSTWGACVEPDPETPNVSFVAEAIVANPPAYGHLHCAEKLNVPLHIVFTMPWSPTIAFPSPFARFKTTIGVQNSKAREMMNWLSYFAMDDLAWLGIADIVKRFRRKKLGLKNSGKHVGSHGVYYSKVPLTYIWSPSLVPRPDDWPSYLEVVGFVNVELKNLIKYNPPPALQDFLNAGPPPVYVGFGSLVVDDPEKLTRDFIKAIQATGLRAIIQRGWGGLGAGVEGDVPGVLFIDQAPHDWLFEQCCAVIHHGGAGTTACGLYCGKPTFIVPFFGDQPFWGAACFHAGVGPEPVPIDDLNSNKIIEALKTLILPVSLENARLVQRRMKQENGIEGAVDHIHRTIYGALLTGKTWCWMKQNSHQGSREGQVPSLSENNHENLQPGGGTVSHGFMDVIKSRGVVTAGGSAVVFGSAREVSDVTRNVSLSAVPYVTGELGSLEQPSVAPVQSGLGHKIFRKISELFSRHSVTHL</sequence>
<name>A0A250XI17_9CHLO</name>
<gene>
    <name evidence="5" type="ORF">CEUSTIGMA_g10144.t1</name>
</gene>
<dbReference type="OrthoDB" id="541972at2759"/>
<feature type="domain" description="Glycosyltransferase family 28 N-terminal" evidence="3">
    <location>
        <begin position="291"/>
        <end position="436"/>
    </location>
</feature>
<feature type="compositionally biased region" description="Polar residues" evidence="2">
    <location>
        <begin position="38"/>
        <end position="49"/>
    </location>
</feature>
<dbReference type="CDD" id="cd03784">
    <property type="entry name" value="GT1_Gtf-like"/>
    <property type="match status" value="1"/>
</dbReference>
<dbReference type="Proteomes" id="UP000232323">
    <property type="component" value="Unassembled WGS sequence"/>
</dbReference>
<dbReference type="InterPro" id="IPR050426">
    <property type="entry name" value="Glycosyltransferase_28"/>
</dbReference>
<protein>
    <submittedName>
        <fullName evidence="5">Uncharacterized protein</fullName>
    </submittedName>
</protein>
<dbReference type="EMBL" id="BEGY01000085">
    <property type="protein sequence ID" value="GAX82718.1"/>
    <property type="molecule type" value="Genomic_DNA"/>
</dbReference>
<dbReference type="PANTHER" id="PTHR48050">
    <property type="entry name" value="STEROL 3-BETA-GLUCOSYLTRANSFERASE"/>
    <property type="match status" value="1"/>
</dbReference>
<dbReference type="GO" id="GO:0005975">
    <property type="term" value="P:carbohydrate metabolic process"/>
    <property type="evidence" value="ECO:0007669"/>
    <property type="project" value="InterPro"/>
</dbReference>
<dbReference type="Pfam" id="PF03033">
    <property type="entry name" value="Glyco_transf_28"/>
    <property type="match status" value="1"/>
</dbReference>
<evidence type="ECO:0000313" key="5">
    <source>
        <dbReference type="EMBL" id="GAX82718.1"/>
    </source>
</evidence>
<dbReference type="FunFam" id="3.40.50.2000:FF:000009">
    <property type="entry name" value="Sterol 3-beta-glucosyltransferase UGT80A2"/>
    <property type="match status" value="1"/>
</dbReference>
<evidence type="ECO:0000256" key="2">
    <source>
        <dbReference type="SAM" id="MobiDB-lite"/>
    </source>
</evidence>
<organism evidence="5 6">
    <name type="scientific">Chlamydomonas eustigma</name>
    <dbReference type="NCBI Taxonomy" id="1157962"/>
    <lineage>
        <taxon>Eukaryota</taxon>
        <taxon>Viridiplantae</taxon>
        <taxon>Chlorophyta</taxon>
        <taxon>core chlorophytes</taxon>
        <taxon>Chlorophyceae</taxon>
        <taxon>CS clade</taxon>
        <taxon>Chlamydomonadales</taxon>
        <taxon>Chlamydomonadaceae</taxon>
        <taxon>Chlamydomonas</taxon>
    </lineage>
</organism>
<dbReference type="SUPFAM" id="SSF53756">
    <property type="entry name" value="UDP-Glycosyltransferase/glycogen phosphorylase"/>
    <property type="match status" value="1"/>
</dbReference>
<dbReference type="GO" id="GO:0016906">
    <property type="term" value="F:sterol 3-beta-glucosyltransferase activity"/>
    <property type="evidence" value="ECO:0007669"/>
    <property type="project" value="UniProtKB-ARBA"/>
</dbReference>
<feature type="region of interest" description="Disordered" evidence="2">
    <location>
        <begin position="175"/>
        <end position="195"/>
    </location>
</feature>
<feature type="domain" description="Erythromycin biosynthesis protein CIII-like C-terminal" evidence="4">
    <location>
        <begin position="608"/>
        <end position="690"/>
    </location>
</feature>
<feature type="compositionally biased region" description="Polar residues" evidence="2">
    <location>
        <begin position="176"/>
        <end position="186"/>
    </location>
</feature>
<keyword evidence="6" id="KW-1185">Reference proteome</keyword>
<evidence type="ECO:0000259" key="4">
    <source>
        <dbReference type="Pfam" id="PF06722"/>
    </source>
</evidence>